<evidence type="ECO:0000313" key="3">
    <source>
        <dbReference type="EMBL" id="GAA1866437.1"/>
    </source>
</evidence>
<evidence type="ECO:0000256" key="2">
    <source>
        <dbReference type="ARBA" id="ARBA00023002"/>
    </source>
</evidence>
<reference evidence="3 4" key="1">
    <citation type="journal article" date="2019" name="Int. J. Syst. Evol. Microbiol.">
        <title>The Global Catalogue of Microorganisms (GCM) 10K type strain sequencing project: providing services to taxonomists for standard genome sequencing and annotation.</title>
        <authorList>
            <consortium name="The Broad Institute Genomics Platform"/>
            <consortium name="The Broad Institute Genome Sequencing Center for Infectious Disease"/>
            <person name="Wu L."/>
            <person name="Ma J."/>
        </authorList>
    </citation>
    <scope>NUCLEOTIDE SEQUENCE [LARGE SCALE GENOMIC DNA]</scope>
    <source>
        <strain evidence="3 4">JCM 16009</strain>
    </source>
</reference>
<keyword evidence="4" id="KW-1185">Reference proteome</keyword>
<dbReference type="PRINTS" id="PR00080">
    <property type="entry name" value="SDRFAMILY"/>
</dbReference>
<dbReference type="CDD" id="cd05233">
    <property type="entry name" value="SDR_c"/>
    <property type="match status" value="1"/>
</dbReference>
<dbReference type="Pfam" id="PF13561">
    <property type="entry name" value="adh_short_C2"/>
    <property type="match status" value="1"/>
</dbReference>
<dbReference type="InterPro" id="IPR036291">
    <property type="entry name" value="NAD(P)-bd_dom_sf"/>
</dbReference>
<dbReference type="PANTHER" id="PTHR24321:SF8">
    <property type="entry name" value="ESTRADIOL 17-BETA-DEHYDROGENASE 8-RELATED"/>
    <property type="match status" value="1"/>
</dbReference>
<dbReference type="PRINTS" id="PR00081">
    <property type="entry name" value="GDHRDH"/>
</dbReference>
<dbReference type="PANTHER" id="PTHR24321">
    <property type="entry name" value="DEHYDROGENASES, SHORT CHAIN"/>
    <property type="match status" value="1"/>
</dbReference>
<protein>
    <submittedName>
        <fullName evidence="3">SDR family oxidoreductase</fullName>
    </submittedName>
</protein>
<dbReference type="InterPro" id="IPR002347">
    <property type="entry name" value="SDR_fam"/>
</dbReference>
<sequence length="268" mass="27170">MTQAWAAGWAVVTGAGNGIGAVITRLAVKEGYRVAAWDVDGAALDALAADLGAACVPTVVDVSDEDSVVAAVAALPEAPQLLVNNAGIARFGPLLTLPAADWRIAVEVNLTGTFLVGRAVAARMIEAGGGAIVNMASINGIAAAPNAGAYTASKAGIVKLTEHMALEWGPEGVRVNCVAPGLINAGMSDAIYADPEVRRLRQSRVPQGRLGTAEDVADAVLFLASAKAGYISGQTIAVDGGITKTALMSMPRPRSVDSVGLDAARESD</sequence>
<name>A0ABN2NFU6_9PSEU</name>
<evidence type="ECO:0000256" key="1">
    <source>
        <dbReference type="ARBA" id="ARBA00006484"/>
    </source>
</evidence>
<dbReference type="SUPFAM" id="SSF51735">
    <property type="entry name" value="NAD(P)-binding Rossmann-fold domains"/>
    <property type="match status" value="1"/>
</dbReference>
<dbReference type="Gene3D" id="3.40.50.720">
    <property type="entry name" value="NAD(P)-binding Rossmann-like Domain"/>
    <property type="match status" value="1"/>
</dbReference>
<evidence type="ECO:0000313" key="4">
    <source>
        <dbReference type="Proteomes" id="UP001500449"/>
    </source>
</evidence>
<keyword evidence="2" id="KW-0560">Oxidoreductase</keyword>
<dbReference type="RefSeq" id="WP_344422812.1">
    <property type="nucleotide sequence ID" value="NZ_BAAAQK010000022.1"/>
</dbReference>
<comment type="similarity">
    <text evidence="1">Belongs to the short-chain dehydrogenases/reductases (SDR) family.</text>
</comment>
<proteinExistence type="inferred from homology"/>
<accession>A0ABN2NFU6</accession>
<dbReference type="EMBL" id="BAAAQK010000022">
    <property type="protein sequence ID" value="GAA1866437.1"/>
    <property type="molecule type" value="Genomic_DNA"/>
</dbReference>
<dbReference type="Proteomes" id="UP001500449">
    <property type="component" value="Unassembled WGS sequence"/>
</dbReference>
<comment type="caution">
    <text evidence="3">The sequence shown here is derived from an EMBL/GenBank/DDBJ whole genome shotgun (WGS) entry which is preliminary data.</text>
</comment>
<organism evidence="3 4">
    <name type="scientific">Pseudonocardia ailaonensis</name>
    <dbReference type="NCBI Taxonomy" id="367279"/>
    <lineage>
        <taxon>Bacteria</taxon>
        <taxon>Bacillati</taxon>
        <taxon>Actinomycetota</taxon>
        <taxon>Actinomycetes</taxon>
        <taxon>Pseudonocardiales</taxon>
        <taxon>Pseudonocardiaceae</taxon>
        <taxon>Pseudonocardia</taxon>
    </lineage>
</organism>
<gene>
    <name evidence="3" type="ORF">GCM10009836_53550</name>
</gene>